<organism evidence="3 4">
    <name type="scientific">Coprinopsis cinerea (strain Okayama-7 / 130 / ATCC MYA-4618 / FGSC 9003)</name>
    <name type="common">Inky cap fungus</name>
    <name type="synonym">Hormographiella aspergillata</name>
    <dbReference type="NCBI Taxonomy" id="240176"/>
    <lineage>
        <taxon>Eukaryota</taxon>
        <taxon>Fungi</taxon>
        <taxon>Dikarya</taxon>
        <taxon>Basidiomycota</taxon>
        <taxon>Agaricomycotina</taxon>
        <taxon>Agaricomycetes</taxon>
        <taxon>Agaricomycetidae</taxon>
        <taxon>Agaricales</taxon>
        <taxon>Agaricineae</taxon>
        <taxon>Psathyrellaceae</taxon>
        <taxon>Coprinopsis</taxon>
    </lineage>
</organism>
<feature type="compositionally biased region" description="Low complexity" evidence="1">
    <location>
        <begin position="1091"/>
        <end position="1110"/>
    </location>
</feature>
<feature type="compositionally biased region" description="Basic and acidic residues" evidence="1">
    <location>
        <begin position="630"/>
        <end position="676"/>
    </location>
</feature>
<dbReference type="STRING" id="240176.A8NZ60"/>
<feature type="compositionally biased region" description="Polar residues" evidence="1">
    <location>
        <begin position="831"/>
        <end position="841"/>
    </location>
</feature>
<feature type="compositionally biased region" description="Polar residues" evidence="1">
    <location>
        <begin position="1118"/>
        <end position="1127"/>
    </location>
</feature>
<feature type="compositionally biased region" description="Low complexity" evidence="1">
    <location>
        <begin position="677"/>
        <end position="699"/>
    </location>
</feature>
<protein>
    <submittedName>
        <fullName evidence="3">Uncharacterized protein</fullName>
    </submittedName>
</protein>
<keyword evidence="2" id="KW-0812">Transmembrane</keyword>
<feature type="compositionally biased region" description="Acidic residues" evidence="1">
    <location>
        <begin position="279"/>
        <end position="293"/>
    </location>
</feature>
<dbReference type="VEuPathDB" id="FungiDB:CC1G_08166"/>
<feature type="compositionally biased region" description="Low complexity" evidence="1">
    <location>
        <begin position="948"/>
        <end position="976"/>
    </location>
</feature>
<sequence length="1284" mass="132768">MERSENADILGQPIQHVPPGPTSSKFTVTTAILVLGFIVVCYTIGMRIRREILIWRENAYKLETRRRHGIPDNDRRPFNVAYAAAMLRREQQEKDKKGLLRRPPSKPAESQTTATTDSRDSHADQGPRNRFRSSTSVAFPGAFVTPSYIPNTGTSHLRTLDDPALPPPTRSAINDQRRSSAGYQTKPLTRHAAARNFVDLTSDGEPSKRGLDDDWEDSETLKKTRTEGEQRIDGDEDPSGSKRAGKRTLVYEDEDEAEGIRDKRARKVSLEKNGRILSDYEEMDVDEELDEVPDMVSPVRGKKRDRAEAGSTFGGDDDESEQEDDTKSRKNRRKRRNKRKSDIGTSVGRKRDRDVAYEDEEMGSPSEAGTQPRHHKKGRRRSQAHHDYDYYNGSDISVDDSLASTSTRGRRRRIGEEWESNGIRWKIGPNGQRLRQALVKKARSKFPMPRDSVHPDRNANLEVFVETWLTEEEYNEAKEQSLLAWQDSPKQSVEPENISVEIPSKQSTPAKPVGKSLLWQSTTTTPTSTPITGSPLDSPHDGQIVRPKGVRNPGRYSLGASTTGGRINPFERPSSLSIKRIASSTTPLTTSLSDKTNSYIRPRNLSKWEKQEVEAQAMAQLRALKQAELDKAEKEKAEKERQEKERLEKETQEKERLEKERQEKERLEKERKEKEAAAAAAAPKVPAITVTAPSSTSTPAPAPSGFSFGAPKTNGSAPAAPASGPAPSSLFGAPSTSAPSTTTAKPEEKKSGSLFEFKAPAAPASSGTSTAAPASSTPFSFGAPSSTTSGSTATPSPFGAPAVKTEEKKDQPAGGSLFGRIGPAGDASKPAETTNSATSGGFSFGKPAGGATGSVFGQPSSGTASSTPAAPSTTSTTTGTTAPKFSFGAPAASTPSTTASGGTDAAKSGTTSGGSLFSFKPSTTPAPSTTTDASKAPASGTSATAPKFSFGAPSGGSSAFGSGATSTTSGSTPAFGSGAGTTGTGSVFGSNSTTQAKSAFGSTTAPAASPFGSTGAFGGASSNPSSATVNSSNTGTAASSSAAPSSAFGQPSSTSGTSAFGQPSSTFSFGNASQDKGKESTVKSGFGGFGSATSGSGSVFGNAGLSSGSAFGSGGSKPATNGTTTTEAPKFSFGAPATGSTSTTGTAGAGTETPKPTFSFGAPAAGSTSTTGTAGAGTETPKPTFSFGGATTTPAGAPPAPSSSAPTFSFGATTTPSSGTGTGSGSVFGATSTPTASTPSLFGATKPVSAFGFGTPTTTAGSGTSGAAGTTTPAGTPAFTFGKK</sequence>
<feature type="compositionally biased region" description="Polar residues" evidence="1">
    <location>
        <begin position="148"/>
        <end position="157"/>
    </location>
</feature>
<feature type="compositionally biased region" description="Low complexity" evidence="1">
    <location>
        <begin position="1007"/>
        <end position="1053"/>
    </location>
</feature>
<dbReference type="OrthoDB" id="9451547at2759"/>
<evidence type="ECO:0000313" key="3">
    <source>
        <dbReference type="EMBL" id="EAU84236.2"/>
    </source>
</evidence>
<keyword evidence="2" id="KW-1133">Transmembrane helix</keyword>
<dbReference type="HOGENOM" id="CLU_262737_0_0_1"/>
<evidence type="ECO:0000256" key="2">
    <source>
        <dbReference type="SAM" id="Phobius"/>
    </source>
</evidence>
<reference evidence="3 4" key="1">
    <citation type="journal article" date="2010" name="Proc. Natl. Acad. Sci. U.S.A.">
        <title>Insights into evolution of multicellular fungi from the assembled chromosomes of the mushroom Coprinopsis cinerea (Coprinus cinereus).</title>
        <authorList>
            <person name="Stajich J.E."/>
            <person name="Wilke S.K."/>
            <person name="Ahren D."/>
            <person name="Au C.H."/>
            <person name="Birren B.W."/>
            <person name="Borodovsky M."/>
            <person name="Burns C."/>
            <person name="Canback B."/>
            <person name="Casselton L.A."/>
            <person name="Cheng C.K."/>
            <person name="Deng J."/>
            <person name="Dietrich F.S."/>
            <person name="Fargo D.C."/>
            <person name="Farman M.L."/>
            <person name="Gathman A.C."/>
            <person name="Goldberg J."/>
            <person name="Guigo R."/>
            <person name="Hoegger P.J."/>
            <person name="Hooker J.B."/>
            <person name="Huggins A."/>
            <person name="James T.Y."/>
            <person name="Kamada T."/>
            <person name="Kilaru S."/>
            <person name="Kodira C."/>
            <person name="Kues U."/>
            <person name="Kupfer D."/>
            <person name="Kwan H.S."/>
            <person name="Lomsadze A."/>
            <person name="Li W."/>
            <person name="Lilly W.W."/>
            <person name="Ma L.J."/>
            <person name="Mackey A.J."/>
            <person name="Manning G."/>
            <person name="Martin F."/>
            <person name="Muraguchi H."/>
            <person name="Natvig D.O."/>
            <person name="Palmerini H."/>
            <person name="Ramesh M.A."/>
            <person name="Rehmeyer C.J."/>
            <person name="Roe B.A."/>
            <person name="Shenoy N."/>
            <person name="Stanke M."/>
            <person name="Ter-Hovhannisyan V."/>
            <person name="Tunlid A."/>
            <person name="Velagapudi R."/>
            <person name="Vision T.J."/>
            <person name="Zeng Q."/>
            <person name="Zolan M.E."/>
            <person name="Pukkila P.J."/>
        </authorList>
    </citation>
    <scope>NUCLEOTIDE SEQUENCE [LARGE SCALE GENOMIC DNA]</scope>
    <source>
        <strain evidence="4">Okayama-7 / 130 / ATCC MYA-4618 / FGSC 9003</strain>
    </source>
</reference>
<feature type="compositionally biased region" description="Basic and acidic residues" evidence="1">
    <location>
        <begin position="219"/>
        <end position="233"/>
    </location>
</feature>
<feature type="compositionally biased region" description="Basic residues" evidence="1">
    <location>
        <begin position="372"/>
        <end position="383"/>
    </location>
</feature>
<gene>
    <name evidence="3" type="ORF">CC1G_08166</name>
</gene>
<feature type="compositionally biased region" description="Low complexity" evidence="1">
    <location>
        <begin position="759"/>
        <end position="797"/>
    </location>
</feature>
<feature type="compositionally biased region" description="Acidic residues" evidence="1">
    <location>
        <begin position="315"/>
        <end position="324"/>
    </location>
</feature>
<feature type="region of interest" description="Disordered" evidence="1">
    <location>
        <begin position="91"/>
        <end position="136"/>
    </location>
</feature>
<feature type="compositionally biased region" description="Low complexity" evidence="1">
    <location>
        <begin position="1202"/>
        <end position="1219"/>
    </location>
</feature>
<comment type="caution">
    <text evidence="3">The sequence shown here is derived from an EMBL/GenBank/DDBJ whole genome shotgun (WGS) entry which is preliminary data.</text>
</comment>
<feature type="region of interest" description="Disordered" evidence="1">
    <location>
        <begin position="630"/>
        <end position="1284"/>
    </location>
</feature>
<dbReference type="EMBL" id="AACS02000005">
    <property type="protein sequence ID" value="EAU84236.2"/>
    <property type="molecule type" value="Genomic_DNA"/>
</dbReference>
<feature type="compositionally biased region" description="Low complexity" evidence="1">
    <location>
        <begin position="859"/>
        <end position="939"/>
    </location>
</feature>
<dbReference type="Proteomes" id="UP000001861">
    <property type="component" value="Unassembled WGS sequence"/>
</dbReference>
<dbReference type="eggNOG" id="KOG0845">
    <property type="taxonomic scope" value="Eukaryota"/>
</dbReference>
<feature type="region of interest" description="Disordered" evidence="1">
    <location>
        <begin position="1"/>
        <end position="22"/>
    </location>
</feature>
<dbReference type="InParanoid" id="A8NZ60"/>
<feature type="compositionally biased region" description="Low complexity" evidence="1">
    <location>
        <begin position="1134"/>
        <end position="1195"/>
    </location>
</feature>
<evidence type="ECO:0000256" key="1">
    <source>
        <dbReference type="SAM" id="MobiDB-lite"/>
    </source>
</evidence>
<dbReference type="KEGG" id="cci:CC1G_08166"/>
<feature type="compositionally biased region" description="Basic and acidic residues" evidence="1">
    <location>
        <begin position="258"/>
        <end position="274"/>
    </location>
</feature>
<feature type="compositionally biased region" description="Low complexity" evidence="1">
    <location>
        <begin position="1227"/>
        <end position="1240"/>
    </location>
</feature>
<evidence type="ECO:0000313" key="4">
    <source>
        <dbReference type="Proteomes" id="UP000001861"/>
    </source>
</evidence>
<feature type="compositionally biased region" description="Low complexity" evidence="1">
    <location>
        <begin position="715"/>
        <end position="744"/>
    </location>
</feature>
<feature type="compositionally biased region" description="Low complexity" evidence="1">
    <location>
        <begin position="984"/>
        <end position="994"/>
    </location>
</feature>
<feature type="compositionally biased region" description="Polar residues" evidence="1">
    <location>
        <begin position="1054"/>
        <end position="1074"/>
    </location>
</feature>
<feature type="compositionally biased region" description="Basic and acidic residues" evidence="1">
    <location>
        <begin position="117"/>
        <end position="127"/>
    </location>
</feature>
<name>A8NZ60_COPC7</name>
<feature type="compositionally biased region" description="Polar residues" evidence="1">
    <location>
        <begin position="171"/>
        <end position="187"/>
    </location>
</feature>
<feature type="compositionally biased region" description="Basic residues" evidence="1">
    <location>
        <begin position="329"/>
        <end position="339"/>
    </location>
</feature>
<dbReference type="GeneID" id="6014172"/>
<proteinExistence type="predicted"/>
<feature type="compositionally biased region" description="Low complexity" evidence="1">
    <location>
        <begin position="1249"/>
        <end position="1284"/>
    </location>
</feature>
<dbReference type="RefSeq" id="XP_001837612.2">
    <property type="nucleotide sequence ID" value="XM_001837560.2"/>
</dbReference>
<feature type="compositionally biased region" description="Low complexity" evidence="1">
    <location>
        <begin position="523"/>
        <end position="535"/>
    </location>
</feature>
<dbReference type="OMA" id="EWESNGV"/>
<feature type="transmembrane region" description="Helical" evidence="2">
    <location>
        <begin position="26"/>
        <end position="45"/>
    </location>
</feature>
<feature type="region of interest" description="Disordered" evidence="1">
    <location>
        <begin position="523"/>
        <end position="572"/>
    </location>
</feature>
<keyword evidence="2" id="KW-0472">Membrane</keyword>
<accession>A8NZ60</accession>
<feature type="compositionally biased region" description="Polar residues" evidence="1">
    <location>
        <begin position="995"/>
        <end position="1006"/>
    </location>
</feature>
<keyword evidence="4" id="KW-1185">Reference proteome</keyword>
<feature type="region of interest" description="Disordered" evidence="1">
    <location>
        <begin position="148"/>
        <end position="411"/>
    </location>
</feature>